<evidence type="ECO:0000256" key="1">
    <source>
        <dbReference type="ARBA" id="ARBA00023125"/>
    </source>
</evidence>
<dbReference type="GO" id="GO:0003677">
    <property type="term" value="F:DNA binding"/>
    <property type="evidence" value="ECO:0007669"/>
    <property type="project" value="UniProtKB-KW"/>
</dbReference>
<protein>
    <submittedName>
        <fullName evidence="4">Helix-turn-helix domain-containing protein</fullName>
    </submittedName>
</protein>
<evidence type="ECO:0000313" key="4">
    <source>
        <dbReference type="EMBL" id="RNB70762.1"/>
    </source>
</evidence>
<keyword evidence="1" id="KW-0238">DNA-binding</keyword>
<proteinExistence type="predicted"/>
<evidence type="ECO:0000259" key="3">
    <source>
        <dbReference type="PROSITE" id="PS50943"/>
    </source>
</evidence>
<gene>
    <name evidence="4" type="ORF">EDM58_23105</name>
</gene>
<dbReference type="PANTHER" id="PTHR46558:SF13">
    <property type="entry name" value="HTH-TYPE TRANSCRIPTIONAL REGULATOR IMMR"/>
    <property type="match status" value="1"/>
</dbReference>
<dbReference type="Pfam" id="PF01381">
    <property type="entry name" value="HTH_3"/>
    <property type="match status" value="1"/>
</dbReference>
<dbReference type="InterPro" id="IPR001387">
    <property type="entry name" value="Cro/C1-type_HTH"/>
</dbReference>
<organism evidence="4 5">
    <name type="scientific">Brevibacillus panacihumi</name>
    <dbReference type="NCBI Taxonomy" id="497735"/>
    <lineage>
        <taxon>Bacteria</taxon>
        <taxon>Bacillati</taxon>
        <taxon>Bacillota</taxon>
        <taxon>Bacilli</taxon>
        <taxon>Bacillales</taxon>
        <taxon>Paenibacillaceae</taxon>
        <taxon>Brevibacillus</taxon>
    </lineage>
</organism>
<dbReference type="AlphaFoldDB" id="A0A3M8C4Y1"/>
<reference evidence="4 5" key="1">
    <citation type="submission" date="2018-10" db="EMBL/GenBank/DDBJ databases">
        <title>Phylogenomics of Brevibacillus.</title>
        <authorList>
            <person name="Dunlap C."/>
        </authorList>
    </citation>
    <scope>NUCLEOTIDE SEQUENCE [LARGE SCALE GENOMIC DNA]</scope>
    <source>
        <strain evidence="4 5">JCM 15085</strain>
    </source>
</reference>
<dbReference type="Proteomes" id="UP000281915">
    <property type="component" value="Unassembled WGS sequence"/>
</dbReference>
<name>A0A3M8C4Y1_9BACL</name>
<dbReference type="Gene3D" id="1.10.260.40">
    <property type="entry name" value="lambda repressor-like DNA-binding domains"/>
    <property type="match status" value="1"/>
</dbReference>
<evidence type="ECO:0000256" key="2">
    <source>
        <dbReference type="SAM" id="MobiDB-lite"/>
    </source>
</evidence>
<dbReference type="InterPro" id="IPR010982">
    <property type="entry name" value="Lambda_DNA-bd_dom_sf"/>
</dbReference>
<feature type="region of interest" description="Disordered" evidence="2">
    <location>
        <begin position="69"/>
        <end position="89"/>
    </location>
</feature>
<dbReference type="EMBL" id="RHHT01000068">
    <property type="protein sequence ID" value="RNB70762.1"/>
    <property type="molecule type" value="Genomic_DNA"/>
</dbReference>
<dbReference type="PANTHER" id="PTHR46558">
    <property type="entry name" value="TRACRIPTIONAL REGULATORY PROTEIN-RELATED-RELATED"/>
    <property type="match status" value="1"/>
</dbReference>
<feature type="compositionally biased region" description="Basic and acidic residues" evidence="2">
    <location>
        <begin position="71"/>
        <end position="89"/>
    </location>
</feature>
<accession>A0A3M8C4Y1</accession>
<dbReference type="PROSITE" id="PS50943">
    <property type="entry name" value="HTH_CROC1"/>
    <property type="match status" value="1"/>
</dbReference>
<sequence length="130" mass="14988">MGRPSNSSRTRLPARVQRGWTQSQAAERLGISSQVVSNYERDYRSPDKETLTRIAKVYNCSVDWLLGVTDNPERIDSPSSSDKKDDKEARMGLAFITGGEDLTEEEAEYLKESLELFRRMKERRAKEREK</sequence>
<evidence type="ECO:0000313" key="5">
    <source>
        <dbReference type="Proteomes" id="UP000281915"/>
    </source>
</evidence>
<dbReference type="SUPFAM" id="SSF47413">
    <property type="entry name" value="lambda repressor-like DNA-binding domains"/>
    <property type="match status" value="1"/>
</dbReference>
<dbReference type="SMART" id="SM00530">
    <property type="entry name" value="HTH_XRE"/>
    <property type="match status" value="1"/>
</dbReference>
<feature type="domain" description="HTH cro/C1-type" evidence="3">
    <location>
        <begin position="14"/>
        <end position="65"/>
    </location>
</feature>
<comment type="caution">
    <text evidence="4">The sequence shown here is derived from an EMBL/GenBank/DDBJ whole genome shotgun (WGS) entry which is preliminary data.</text>
</comment>
<dbReference type="CDD" id="cd00093">
    <property type="entry name" value="HTH_XRE"/>
    <property type="match status" value="1"/>
</dbReference>